<reference evidence="2 3" key="1">
    <citation type="submission" date="2018-03" db="EMBL/GenBank/DDBJ databases">
        <title>Whole genome sequencing of Histamine producing bacteria.</title>
        <authorList>
            <person name="Butler K."/>
        </authorList>
    </citation>
    <scope>NUCLEOTIDE SEQUENCE [LARGE SCALE GENOMIC DNA]</scope>
    <source>
        <strain evidence="2 3">DSM 19138</strain>
    </source>
</reference>
<dbReference type="AlphaFoldDB" id="A0A2T3NJU2"/>
<protein>
    <submittedName>
        <fullName evidence="2">Uncharacterized protein</fullName>
    </submittedName>
</protein>
<proteinExistence type="predicted"/>
<name>A0A2T3NJU2_9GAMM</name>
<comment type="caution">
    <text evidence="2">The sequence shown here is derived from an EMBL/GenBank/DDBJ whole genome shotgun (WGS) entry which is preliminary data.</text>
</comment>
<feature type="transmembrane region" description="Helical" evidence="1">
    <location>
        <begin position="59"/>
        <end position="84"/>
    </location>
</feature>
<keyword evidence="1" id="KW-0472">Membrane</keyword>
<evidence type="ECO:0000256" key="1">
    <source>
        <dbReference type="SAM" id="Phobius"/>
    </source>
</evidence>
<feature type="transmembrane region" description="Helical" evidence="1">
    <location>
        <begin position="118"/>
        <end position="139"/>
    </location>
</feature>
<dbReference type="EMBL" id="PYMB01000001">
    <property type="protein sequence ID" value="PSW15778.1"/>
    <property type="molecule type" value="Genomic_DNA"/>
</dbReference>
<feature type="transmembrane region" description="Helical" evidence="1">
    <location>
        <begin position="17"/>
        <end position="39"/>
    </location>
</feature>
<dbReference type="Proteomes" id="UP000241346">
    <property type="component" value="Unassembled WGS sequence"/>
</dbReference>
<dbReference type="RefSeq" id="WP_107296396.1">
    <property type="nucleotide sequence ID" value="NZ_PYMB01000001.1"/>
</dbReference>
<evidence type="ECO:0000313" key="3">
    <source>
        <dbReference type="Proteomes" id="UP000241346"/>
    </source>
</evidence>
<gene>
    <name evidence="2" type="ORF">C9J01_01815</name>
</gene>
<organism evidence="2 3">
    <name type="scientific">Photobacterium rosenbergii</name>
    <dbReference type="NCBI Taxonomy" id="294936"/>
    <lineage>
        <taxon>Bacteria</taxon>
        <taxon>Pseudomonadati</taxon>
        <taxon>Pseudomonadota</taxon>
        <taxon>Gammaproteobacteria</taxon>
        <taxon>Vibrionales</taxon>
        <taxon>Vibrionaceae</taxon>
        <taxon>Photobacterium</taxon>
    </lineage>
</organism>
<dbReference type="OrthoDB" id="7210524at2"/>
<keyword evidence="1" id="KW-0812">Transmembrane</keyword>
<keyword evidence="1" id="KW-1133">Transmembrane helix</keyword>
<accession>A0A2T3NJU2</accession>
<evidence type="ECO:0000313" key="2">
    <source>
        <dbReference type="EMBL" id="PSW15778.1"/>
    </source>
</evidence>
<sequence length="143" mass="15966">MGVLPKEIHNEYSGRKVALYFFFLFTLMTLVRSLVHILSPDGGAQSIAKIPLDTFTQTGAETVILIFSLWGFSQLLLGIIYILVSCFYRCFVPLMYMFIIAENVMRLVLGILKPIEAIGTPGSTGSYVLIPLALIMFLLSRPK</sequence>
<feature type="transmembrane region" description="Helical" evidence="1">
    <location>
        <begin position="91"/>
        <end position="112"/>
    </location>
</feature>